<keyword evidence="2" id="KW-1185">Reference proteome</keyword>
<name>A0A914PC55_9BILA</name>
<sequence length="526" mass="55398">MEKKLTQRCEIISSNGNGSGEEKKENGIDNASKTNGSEGSTQCSNGGSNSLTLGSSGESRTAASYLAASGGSDNGSKSPSASSSSRNGNKSNYAASGGTKNGNIPGTPAKQRHRNESETNNGSRKRRRSDSCLAKLLGSVESPDGGGQSGTPVKKAVTDKKHVNDGKSDCKGKADKKALPRLLILLHLGSCLKNAADVEFSVSRFTEAFDPYDDPVLFFICEIMSLNGDGSEKEKKENGSDSNVNGIKVKIEESDGSSSLTSASSGVSGASTTSGSSKNGSDNTLTESSGSKSGRKSSSSVSVASESVYLAGTASTHRQRTQSEGTNGSRKRSRSDSFLVKISGSLESSDGGGKSGTPVKKPMKDVIPENDEKKNCNAKGDKNMTTPRIADPNSSSNFAADVEFSGCRFTEAIDPMAAYDDPVTELDVNQKRGRFILQSGQEIEANVANLSGLTVDCRGIGNGGFLHVLKHTSARLYQQNRHKLYHAMFVVADFPGLREIESTCQLKAAYYYVSSESESSTNDMED</sequence>
<feature type="region of interest" description="Disordered" evidence="1">
    <location>
        <begin position="252"/>
        <end position="394"/>
    </location>
</feature>
<feature type="compositionally biased region" description="Low complexity" evidence="1">
    <location>
        <begin position="74"/>
        <end position="92"/>
    </location>
</feature>
<feature type="region of interest" description="Disordered" evidence="1">
    <location>
        <begin position="1"/>
        <end position="172"/>
    </location>
</feature>
<feature type="compositionally biased region" description="Low complexity" evidence="1">
    <location>
        <begin position="44"/>
        <end position="59"/>
    </location>
</feature>
<feature type="compositionally biased region" description="Polar residues" evidence="1">
    <location>
        <begin position="29"/>
        <end position="43"/>
    </location>
</feature>
<evidence type="ECO:0000313" key="2">
    <source>
        <dbReference type="Proteomes" id="UP000887578"/>
    </source>
</evidence>
<feature type="compositionally biased region" description="Low complexity" evidence="1">
    <location>
        <begin position="256"/>
        <end position="307"/>
    </location>
</feature>
<reference evidence="3" key="1">
    <citation type="submission" date="2022-11" db="UniProtKB">
        <authorList>
            <consortium name="WormBaseParasite"/>
        </authorList>
    </citation>
    <scope>IDENTIFICATION</scope>
</reference>
<feature type="compositionally biased region" description="Basic and acidic residues" evidence="1">
    <location>
        <begin position="156"/>
        <end position="172"/>
    </location>
</feature>
<dbReference type="Proteomes" id="UP000887578">
    <property type="component" value="Unplaced"/>
</dbReference>
<evidence type="ECO:0000313" key="3">
    <source>
        <dbReference type="WBParaSite" id="PDA_v2.g15740.t1"/>
    </source>
</evidence>
<evidence type="ECO:0000256" key="1">
    <source>
        <dbReference type="SAM" id="MobiDB-lite"/>
    </source>
</evidence>
<dbReference type="AlphaFoldDB" id="A0A914PC55"/>
<protein>
    <submittedName>
        <fullName evidence="3">Uncharacterized protein</fullName>
    </submittedName>
</protein>
<feature type="compositionally biased region" description="Basic and acidic residues" evidence="1">
    <location>
        <begin position="362"/>
        <end position="382"/>
    </location>
</feature>
<proteinExistence type="predicted"/>
<dbReference type="WBParaSite" id="PDA_v2.g15740.t1">
    <property type="protein sequence ID" value="PDA_v2.g15740.t1"/>
    <property type="gene ID" value="PDA_v2.g15740"/>
</dbReference>
<organism evidence="2 3">
    <name type="scientific">Panagrolaimus davidi</name>
    <dbReference type="NCBI Taxonomy" id="227884"/>
    <lineage>
        <taxon>Eukaryota</taxon>
        <taxon>Metazoa</taxon>
        <taxon>Ecdysozoa</taxon>
        <taxon>Nematoda</taxon>
        <taxon>Chromadorea</taxon>
        <taxon>Rhabditida</taxon>
        <taxon>Tylenchina</taxon>
        <taxon>Panagrolaimomorpha</taxon>
        <taxon>Panagrolaimoidea</taxon>
        <taxon>Panagrolaimidae</taxon>
        <taxon>Panagrolaimus</taxon>
    </lineage>
</organism>
<accession>A0A914PC55</accession>